<name>A0AAV8VRI2_9CUCU</name>
<evidence type="ECO:0000313" key="5">
    <source>
        <dbReference type="Proteomes" id="UP001159042"/>
    </source>
</evidence>
<dbReference type="Gene3D" id="3.10.10.10">
    <property type="entry name" value="HIV Type 1 Reverse Transcriptase, subunit A, domain 1"/>
    <property type="match status" value="1"/>
</dbReference>
<comment type="caution">
    <text evidence="4">The sequence shown here is derived from an EMBL/GenBank/DDBJ whole genome shotgun (WGS) entry which is preliminary data.</text>
</comment>
<organism evidence="4 5">
    <name type="scientific">Exocentrus adspersus</name>
    <dbReference type="NCBI Taxonomy" id="1586481"/>
    <lineage>
        <taxon>Eukaryota</taxon>
        <taxon>Metazoa</taxon>
        <taxon>Ecdysozoa</taxon>
        <taxon>Arthropoda</taxon>
        <taxon>Hexapoda</taxon>
        <taxon>Insecta</taxon>
        <taxon>Pterygota</taxon>
        <taxon>Neoptera</taxon>
        <taxon>Endopterygota</taxon>
        <taxon>Coleoptera</taxon>
        <taxon>Polyphaga</taxon>
        <taxon>Cucujiformia</taxon>
        <taxon>Chrysomeloidea</taxon>
        <taxon>Cerambycidae</taxon>
        <taxon>Lamiinae</taxon>
        <taxon>Acanthocinini</taxon>
        <taxon>Exocentrus</taxon>
    </lineage>
</organism>
<feature type="compositionally biased region" description="Low complexity" evidence="2">
    <location>
        <begin position="1"/>
        <end position="15"/>
    </location>
</feature>
<keyword evidence="1" id="KW-0238">DNA-binding</keyword>
<evidence type="ECO:0000256" key="1">
    <source>
        <dbReference type="ARBA" id="ARBA00023125"/>
    </source>
</evidence>
<feature type="region of interest" description="Disordered" evidence="2">
    <location>
        <begin position="289"/>
        <end position="314"/>
    </location>
</feature>
<dbReference type="InterPro" id="IPR043128">
    <property type="entry name" value="Rev_trsase/Diguanyl_cyclase"/>
</dbReference>
<reference evidence="4 5" key="1">
    <citation type="journal article" date="2023" name="Insect Mol. Biol.">
        <title>Genome sequencing provides insights into the evolution of gene families encoding plant cell wall-degrading enzymes in longhorned beetles.</title>
        <authorList>
            <person name="Shin N.R."/>
            <person name="Okamura Y."/>
            <person name="Kirsch R."/>
            <person name="Pauchet Y."/>
        </authorList>
    </citation>
    <scope>NUCLEOTIDE SEQUENCE [LARGE SCALE GENOMIC DNA]</scope>
    <source>
        <strain evidence="4">EAD_L_NR</strain>
    </source>
</reference>
<gene>
    <name evidence="4" type="ORF">NQ315_012931</name>
</gene>
<feature type="compositionally biased region" description="Polar residues" evidence="2">
    <location>
        <begin position="68"/>
        <end position="81"/>
    </location>
</feature>
<dbReference type="Gene3D" id="1.10.150.130">
    <property type="match status" value="1"/>
</dbReference>
<dbReference type="InterPro" id="IPR010998">
    <property type="entry name" value="Integrase_recombinase_N"/>
</dbReference>
<protein>
    <recommendedName>
        <fullName evidence="3">Reverse transcriptase domain-containing protein</fullName>
    </recommendedName>
</protein>
<dbReference type="PROSITE" id="PS50878">
    <property type="entry name" value="RT_POL"/>
    <property type="match status" value="1"/>
</dbReference>
<dbReference type="InterPro" id="IPR011010">
    <property type="entry name" value="DNA_brk_join_enz"/>
</dbReference>
<proteinExistence type="predicted"/>
<dbReference type="AlphaFoldDB" id="A0AAV8VRI2"/>
<dbReference type="Proteomes" id="UP001159042">
    <property type="component" value="Unassembled WGS sequence"/>
</dbReference>
<evidence type="ECO:0000256" key="2">
    <source>
        <dbReference type="SAM" id="MobiDB-lite"/>
    </source>
</evidence>
<sequence length="1100" mass="126023">MPKYSSTSDSSSEESSTSRKRGKRDRKYEKLAKKYRKMKHSRRAQNQSSGSDSESDRSIGTLHDAMDGSTSHRLPDDQTNGEVIEEVPHNEADAELAELLGEKPKEEAPTGPEIHPEIQCRWTNYIAKGLLKDDKSKIIDKYPLASNCPALKPPNLNPEVETILNGAILRQDKFLYQLQRQLAGGLSAISTPLNKLISDKTEAKNKKEELQQLADASKMIAGAIHSLSLHRRYLITPSLNSACRKLVENTPVGISLYDTNLQDSLKAAQAVKRKPQGFKLPALCSEKSVQTEVPDDKGRKETEGPPTNPHTALEMSEVRKRYAGTLKLFAHNWKQINVCSPVINWIKGYKIQFNKKPRGGRHKTQTIKTAELPRYNRAITELLNIGAVEKCYATKGEFLSPYFLRKKPNGKYRFILNLKELNKNITAPHFKLEDYRTAQKIITQNSFLATIDLKDAYFLVPIHTKHKKYLRFKFQEQLYQFTCLPFGLCTAPYIFTKILKPVVKQLRLEGLKTVVYLDDWLIIGQSIQECKNSVNKTVKILEHLGFIINKEKSKLTPSQERTFLGFRYNTSKMTISLPKDKEIKLSKLISKYNLKKNYRIREFAHFLGNLVAACPAIQYGWLHIKSFENQKCLALYRNKQNYDALMTTSEKMKEDILWWSQNIKNSGQKFGGKQFVTEIFSDASLTGWGAICKSNRARGFWNHEEKNLHINVLELKAAYYGLKSLGKNFSHCDILLRIDNVTAISCINKMGSVKYDQLNKLSKKIWAWCEKRNIYVHASYIKSSNNIADLESRRHSIGTEYELSERAFHEIQVQKVHIVVPEPILCFIDAFTVNWEKFYFYAFPPFSLVARVLEKIIHDNACGIVVVPYWPSQPWYPVFVNLLIEKPILLQPKKDLLLSPFRDPHPLWRQISLVVGKLSGAPNSIEIIISSLASSTLKQYSNTYAKWWNYCKNRNQSIYTYNLDLLLEFLREQLSLGAAYSTINSHKAALSLILNIKTDEERIIKRFLKGTFNIRPTTPKYAATWDPDPVLEYLSGMYPLEDLTLEKLTIKLVTLIALVTAHRAQTISKISPDNILKFQDRIEIRIPEKNQNDGTKQISA</sequence>
<feature type="region of interest" description="Disordered" evidence="2">
    <location>
        <begin position="1"/>
        <end position="82"/>
    </location>
</feature>
<dbReference type="EMBL" id="JANEYG010000036">
    <property type="protein sequence ID" value="KAJ8917013.1"/>
    <property type="molecule type" value="Genomic_DNA"/>
</dbReference>
<evidence type="ECO:0000313" key="4">
    <source>
        <dbReference type="EMBL" id="KAJ8917013.1"/>
    </source>
</evidence>
<dbReference type="InterPro" id="IPR036397">
    <property type="entry name" value="RNaseH_sf"/>
</dbReference>
<dbReference type="Gene3D" id="3.30.420.10">
    <property type="entry name" value="Ribonuclease H-like superfamily/Ribonuclease H"/>
    <property type="match status" value="1"/>
</dbReference>
<evidence type="ECO:0000259" key="3">
    <source>
        <dbReference type="PROSITE" id="PS50878"/>
    </source>
</evidence>
<dbReference type="CDD" id="cd03714">
    <property type="entry name" value="RT_DIRS1"/>
    <property type="match status" value="1"/>
</dbReference>
<keyword evidence="5" id="KW-1185">Reference proteome</keyword>
<dbReference type="SUPFAM" id="SSF56349">
    <property type="entry name" value="DNA breaking-rejoining enzymes"/>
    <property type="match status" value="1"/>
</dbReference>
<dbReference type="InterPro" id="IPR052055">
    <property type="entry name" value="Hepadnavirus_pol/RT"/>
</dbReference>
<dbReference type="PANTHER" id="PTHR33050:SF7">
    <property type="entry name" value="RIBONUCLEASE H"/>
    <property type="match status" value="1"/>
</dbReference>
<accession>A0AAV8VRI2</accession>
<feature type="domain" description="Reverse transcriptase" evidence="3">
    <location>
        <begin position="386"/>
        <end position="568"/>
    </location>
</feature>
<dbReference type="PANTHER" id="PTHR33050">
    <property type="entry name" value="REVERSE TRANSCRIPTASE DOMAIN-CONTAINING PROTEIN"/>
    <property type="match status" value="1"/>
</dbReference>
<dbReference type="InterPro" id="IPR043502">
    <property type="entry name" value="DNA/RNA_pol_sf"/>
</dbReference>
<dbReference type="GO" id="GO:0071897">
    <property type="term" value="P:DNA biosynthetic process"/>
    <property type="evidence" value="ECO:0007669"/>
    <property type="project" value="UniProtKB-ARBA"/>
</dbReference>
<feature type="compositionally biased region" description="Basic and acidic residues" evidence="2">
    <location>
        <begin position="294"/>
        <end position="303"/>
    </location>
</feature>
<dbReference type="CDD" id="cd09275">
    <property type="entry name" value="RNase_HI_RT_DIRS1"/>
    <property type="match status" value="1"/>
</dbReference>
<dbReference type="SUPFAM" id="SSF56672">
    <property type="entry name" value="DNA/RNA polymerases"/>
    <property type="match status" value="1"/>
</dbReference>
<dbReference type="Pfam" id="PF00078">
    <property type="entry name" value="RVT_1"/>
    <property type="match status" value="1"/>
</dbReference>
<dbReference type="GO" id="GO:0003677">
    <property type="term" value="F:DNA binding"/>
    <property type="evidence" value="ECO:0007669"/>
    <property type="project" value="UniProtKB-KW"/>
</dbReference>
<feature type="compositionally biased region" description="Basic residues" evidence="2">
    <location>
        <begin position="33"/>
        <end position="43"/>
    </location>
</feature>
<dbReference type="Gene3D" id="3.30.70.270">
    <property type="match status" value="1"/>
</dbReference>
<dbReference type="InterPro" id="IPR000477">
    <property type="entry name" value="RT_dom"/>
</dbReference>